<sequence length="155" mass="14980">MKGSLFLRCGAAALALALAGPAGAQALNKLEGVLGGGGHGESAGSGAGGGSMLGGLASGNLTSGSMGNATGVLQYCIKNNYLSGDGATSLKDKLTSRLSGSSGQPAEKNDDYVSGAKGLLKTGDGKSVDLSGDGLKSQVTKKACDAVLAQAKGFL</sequence>
<keyword evidence="2" id="KW-0732">Signal</keyword>
<feature type="region of interest" description="Disordered" evidence="1">
    <location>
        <begin position="93"/>
        <end position="112"/>
    </location>
</feature>
<dbReference type="Proteomes" id="UP000216020">
    <property type="component" value="Unassembled WGS sequence"/>
</dbReference>
<dbReference type="EMBL" id="NEVM01000001">
    <property type="protein sequence ID" value="OZI37701.1"/>
    <property type="molecule type" value="Genomic_DNA"/>
</dbReference>
<feature type="chain" id="PRO_5012740492" description="DUF2501 domain-containing protein" evidence="2">
    <location>
        <begin position="25"/>
        <end position="155"/>
    </location>
</feature>
<evidence type="ECO:0000313" key="3">
    <source>
        <dbReference type="EMBL" id="OZI37701.1"/>
    </source>
</evidence>
<dbReference type="RefSeq" id="WP_094851802.1">
    <property type="nucleotide sequence ID" value="NZ_NEVM01000001.1"/>
</dbReference>
<feature type="signal peptide" evidence="2">
    <location>
        <begin position="1"/>
        <end position="24"/>
    </location>
</feature>
<dbReference type="InterPro" id="IPR019637">
    <property type="entry name" value="DUF2501"/>
</dbReference>
<name>A0A261SKY1_9BORD</name>
<reference evidence="4" key="1">
    <citation type="submission" date="2017-05" db="EMBL/GenBank/DDBJ databases">
        <title>Complete and WGS of Bordetella genogroups.</title>
        <authorList>
            <person name="Spilker T."/>
            <person name="Lipuma J."/>
        </authorList>
    </citation>
    <scope>NUCLEOTIDE SEQUENCE [LARGE SCALE GENOMIC DNA]</scope>
    <source>
        <strain evidence="4">AU16122</strain>
    </source>
</reference>
<proteinExistence type="predicted"/>
<keyword evidence="4" id="KW-1185">Reference proteome</keyword>
<dbReference type="Pfam" id="PF10696">
    <property type="entry name" value="DUF2501"/>
    <property type="match status" value="1"/>
</dbReference>
<gene>
    <name evidence="3" type="ORF">CAL29_04760</name>
</gene>
<evidence type="ECO:0000256" key="1">
    <source>
        <dbReference type="SAM" id="MobiDB-lite"/>
    </source>
</evidence>
<evidence type="ECO:0000256" key="2">
    <source>
        <dbReference type="SAM" id="SignalP"/>
    </source>
</evidence>
<accession>A0A261SKY1</accession>
<comment type="caution">
    <text evidence="3">The sequence shown here is derived from an EMBL/GenBank/DDBJ whole genome shotgun (WGS) entry which is preliminary data.</text>
</comment>
<protein>
    <recommendedName>
        <fullName evidence="5">DUF2501 domain-containing protein</fullName>
    </recommendedName>
</protein>
<dbReference type="OrthoDB" id="8565817at2"/>
<evidence type="ECO:0000313" key="4">
    <source>
        <dbReference type="Proteomes" id="UP000216020"/>
    </source>
</evidence>
<evidence type="ECO:0008006" key="5">
    <source>
        <dbReference type="Google" id="ProtNLM"/>
    </source>
</evidence>
<organism evidence="3 4">
    <name type="scientific">Bordetella genomosp. 10</name>
    <dbReference type="NCBI Taxonomy" id="1416804"/>
    <lineage>
        <taxon>Bacteria</taxon>
        <taxon>Pseudomonadati</taxon>
        <taxon>Pseudomonadota</taxon>
        <taxon>Betaproteobacteria</taxon>
        <taxon>Burkholderiales</taxon>
        <taxon>Alcaligenaceae</taxon>
        <taxon>Bordetella</taxon>
    </lineage>
</organism>
<dbReference type="AlphaFoldDB" id="A0A261SKY1"/>